<evidence type="ECO:0000256" key="7">
    <source>
        <dbReference type="SAM" id="Coils"/>
    </source>
</evidence>
<dbReference type="GO" id="GO:0005794">
    <property type="term" value="C:Golgi apparatus"/>
    <property type="evidence" value="ECO:0007669"/>
    <property type="project" value="TreeGrafter"/>
</dbReference>
<keyword evidence="2" id="KW-0813">Transport</keyword>
<proteinExistence type="predicted"/>
<dbReference type="RefSeq" id="XP_020428775.1">
    <property type="nucleotide sequence ID" value="XM_020580735.1"/>
</dbReference>
<dbReference type="PANTHER" id="PTHR21230:SF79">
    <property type="entry name" value="T-SNARE COILED-COIL HOMOLOGY DOMAIN-CONTAINING PROTEIN"/>
    <property type="match status" value="1"/>
</dbReference>
<dbReference type="GO" id="GO:0031902">
    <property type="term" value="C:late endosome membrane"/>
    <property type="evidence" value="ECO:0007669"/>
    <property type="project" value="TreeGrafter"/>
</dbReference>
<dbReference type="SUPFAM" id="SSF58038">
    <property type="entry name" value="SNARE fusion complex"/>
    <property type="match status" value="1"/>
</dbReference>
<dbReference type="GO" id="GO:0006906">
    <property type="term" value="P:vesicle fusion"/>
    <property type="evidence" value="ECO:0007669"/>
    <property type="project" value="TreeGrafter"/>
</dbReference>
<protein>
    <recommendedName>
        <fullName evidence="9">t-SNARE coiled-coil homology domain-containing protein</fullName>
    </recommendedName>
</protein>
<keyword evidence="6 8" id="KW-0472">Membrane</keyword>
<dbReference type="InParanoid" id="D3BPM3"/>
<keyword evidence="4" id="KW-0653">Protein transport</keyword>
<evidence type="ECO:0000256" key="5">
    <source>
        <dbReference type="ARBA" id="ARBA00022989"/>
    </source>
</evidence>
<dbReference type="GO" id="GO:0012507">
    <property type="term" value="C:ER to Golgi transport vesicle membrane"/>
    <property type="evidence" value="ECO:0007669"/>
    <property type="project" value="TreeGrafter"/>
</dbReference>
<comment type="subcellular location">
    <subcellularLocation>
        <location evidence="1">Membrane</location>
        <topology evidence="1">Single-pass type IV membrane protein</topology>
    </subcellularLocation>
</comment>
<evidence type="ECO:0000259" key="9">
    <source>
        <dbReference type="PROSITE" id="PS50192"/>
    </source>
</evidence>
<dbReference type="GO" id="GO:0015031">
    <property type="term" value="P:protein transport"/>
    <property type="evidence" value="ECO:0007669"/>
    <property type="project" value="UniProtKB-KW"/>
</dbReference>
<dbReference type="Gene3D" id="1.20.5.110">
    <property type="match status" value="1"/>
</dbReference>
<dbReference type="Proteomes" id="UP000001396">
    <property type="component" value="Unassembled WGS sequence"/>
</dbReference>
<gene>
    <name evidence="10" type="ORF">PPL_09948</name>
</gene>
<feature type="domain" description="T-SNARE coiled-coil homology" evidence="9">
    <location>
        <begin position="136"/>
        <end position="198"/>
    </location>
</feature>
<evidence type="ECO:0000256" key="1">
    <source>
        <dbReference type="ARBA" id="ARBA00004211"/>
    </source>
</evidence>
<dbReference type="STRING" id="670386.D3BPM3"/>
<dbReference type="InterPro" id="IPR000727">
    <property type="entry name" value="T_SNARE_dom"/>
</dbReference>
<accession>D3BPM3</accession>
<sequence>MSTILLGEYEQDFLKVVELEKGIKDIKSAAAKKKKNILDIRQNAEHLDERLKVARNCIVFNNLKSFRREYRILEKKEQTEYETKAKQYDETLRKLENELRWAEKQNEGDPTNTGEIAIPINDQAQNQYNQDMAQAKRLQQQDKEAITRMEAQGVEMVEIGINTLSGMEHQNQQLKKIDENLNQVEDNLKLATRQMRAFARKMATDKLIMGLILLIVLAVSTLSTNYEQKLVSIKKNKMILLELVSFIGDDVADFEDNDGISIMNPKNNIDVLEEEEPTISSLAISMYLMVVVFVGVVVLDSKS</sequence>
<dbReference type="GeneID" id="31365420"/>
<evidence type="ECO:0000256" key="3">
    <source>
        <dbReference type="ARBA" id="ARBA00022692"/>
    </source>
</evidence>
<comment type="caution">
    <text evidence="10">The sequence shown here is derived from an EMBL/GenBank/DDBJ whole genome shotgun (WGS) entry which is preliminary data.</text>
</comment>
<evidence type="ECO:0000256" key="8">
    <source>
        <dbReference type="SAM" id="Phobius"/>
    </source>
</evidence>
<keyword evidence="3 8" id="KW-0812">Transmembrane</keyword>
<dbReference type="EMBL" id="ADBJ01000045">
    <property type="protein sequence ID" value="EFA76643.1"/>
    <property type="molecule type" value="Genomic_DNA"/>
</dbReference>
<keyword evidence="7" id="KW-0175">Coiled coil</keyword>
<feature type="transmembrane region" description="Helical" evidence="8">
    <location>
        <begin position="279"/>
        <end position="299"/>
    </location>
</feature>
<name>D3BPM3_HETP5</name>
<dbReference type="PANTHER" id="PTHR21230">
    <property type="entry name" value="VESICLE TRANSPORT V-SNARE PROTEIN VTI1-RELATED"/>
    <property type="match status" value="1"/>
</dbReference>
<evidence type="ECO:0000256" key="6">
    <source>
        <dbReference type="ARBA" id="ARBA00023136"/>
    </source>
</evidence>
<feature type="coiled-coil region" evidence="7">
    <location>
        <begin position="78"/>
        <end position="201"/>
    </location>
</feature>
<feature type="transmembrane region" description="Helical" evidence="8">
    <location>
        <begin position="207"/>
        <end position="226"/>
    </location>
</feature>
<evidence type="ECO:0000313" key="10">
    <source>
        <dbReference type="EMBL" id="EFA76643.1"/>
    </source>
</evidence>
<dbReference type="GO" id="GO:0000149">
    <property type="term" value="F:SNARE binding"/>
    <property type="evidence" value="ECO:0007669"/>
    <property type="project" value="TreeGrafter"/>
</dbReference>
<reference evidence="10 11" key="1">
    <citation type="journal article" date="2011" name="Genome Res.">
        <title>Phylogeny-wide analysis of social amoeba genomes highlights ancient origins for complex intercellular communication.</title>
        <authorList>
            <person name="Heidel A.J."/>
            <person name="Lawal H.M."/>
            <person name="Felder M."/>
            <person name="Schilde C."/>
            <person name="Helps N.R."/>
            <person name="Tunggal B."/>
            <person name="Rivero F."/>
            <person name="John U."/>
            <person name="Schleicher M."/>
            <person name="Eichinger L."/>
            <person name="Platzer M."/>
            <person name="Noegel A.A."/>
            <person name="Schaap P."/>
            <person name="Gloeckner G."/>
        </authorList>
    </citation>
    <scope>NUCLEOTIDE SEQUENCE [LARGE SCALE GENOMIC DNA]</scope>
    <source>
        <strain evidence="11">ATCC 26659 / Pp 5 / PN500</strain>
    </source>
</reference>
<evidence type="ECO:0000256" key="2">
    <source>
        <dbReference type="ARBA" id="ARBA00022448"/>
    </source>
</evidence>
<keyword evidence="11" id="KW-1185">Reference proteome</keyword>
<dbReference type="AlphaFoldDB" id="D3BPM3"/>
<keyword evidence="5 8" id="KW-1133">Transmembrane helix</keyword>
<dbReference type="PROSITE" id="PS50192">
    <property type="entry name" value="T_SNARE"/>
    <property type="match status" value="1"/>
</dbReference>
<evidence type="ECO:0000256" key="4">
    <source>
        <dbReference type="ARBA" id="ARBA00022927"/>
    </source>
</evidence>
<dbReference type="GO" id="GO:0005789">
    <property type="term" value="C:endoplasmic reticulum membrane"/>
    <property type="evidence" value="ECO:0007669"/>
    <property type="project" value="TreeGrafter"/>
</dbReference>
<evidence type="ECO:0000313" key="11">
    <source>
        <dbReference type="Proteomes" id="UP000001396"/>
    </source>
</evidence>
<dbReference type="OMA" id="MVEIGIN"/>
<organism evidence="10 11">
    <name type="scientific">Heterostelium pallidum (strain ATCC 26659 / Pp 5 / PN500)</name>
    <name type="common">Cellular slime mold</name>
    <name type="synonym">Polysphondylium pallidum</name>
    <dbReference type="NCBI Taxonomy" id="670386"/>
    <lineage>
        <taxon>Eukaryota</taxon>
        <taxon>Amoebozoa</taxon>
        <taxon>Evosea</taxon>
        <taxon>Eumycetozoa</taxon>
        <taxon>Dictyostelia</taxon>
        <taxon>Acytosteliales</taxon>
        <taxon>Acytosteliaceae</taxon>
        <taxon>Heterostelium</taxon>
    </lineage>
</organism>
<dbReference type="GO" id="GO:0031201">
    <property type="term" value="C:SNARE complex"/>
    <property type="evidence" value="ECO:0007669"/>
    <property type="project" value="TreeGrafter"/>
</dbReference>
<dbReference type="GO" id="GO:0005484">
    <property type="term" value="F:SNAP receptor activity"/>
    <property type="evidence" value="ECO:0007669"/>
    <property type="project" value="TreeGrafter"/>
</dbReference>